<dbReference type="AlphaFoldDB" id="C1ECW3"/>
<feature type="compositionally biased region" description="Gly residues" evidence="2">
    <location>
        <begin position="546"/>
        <end position="557"/>
    </location>
</feature>
<evidence type="ECO:0000256" key="1">
    <source>
        <dbReference type="ARBA" id="ARBA00007879"/>
    </source>
</evidence>
<name>C1ECW3_MICCC</name>
<dbReference type="KEGG" id="mis:MICPUN_61562"/>
<dbReference type="InterPro" id="IPR027450">
    <property type="entry name" value="AlkB-like"/>
</dbReference>
<accession>C1ECW3</accession>
<dbReference type="SUPFAM" id="SSF51197">
    <property type="entry name" value="Clavaminate synthase-like"/>
    <property type="match status" value="1"/>
</dbReference>
<feature type="region of interest" description="Disordered" evidence="2">
    <location>
        <begin position="505"/>
        <end position="577"/>
    </location>
</feature>
<dbReference type="InterPro" id="IPR005123">
    <property type="entry name" value="Oxoglu/Fe-dep_dioxygenase_dom"/>
</dbReference>
<dbReference type="RefSeq" id="XP_002504392.1">
    <property type="nucleotide sequence ID" value="XM_002504346.1"/>
</dbReference>
<dbReference type="GeneID" id="8246583"/>
<dbReference type="OrthoDB" id="545910at2759"/>
<dbReference type="GO" id="GO:0051213">
    <property type="term" value="F:dioxygenase activity"/>
    <property type="evidence" value="ECO:0007669"/>
    <property type="project" value="InterPro"/>
</dbReference>
<dbReference type="Pfam" id="PF13532">
    <property type="entry name" value="2OG-FeII_Oxy_2"/>
    <property type="match status" value="1"/>
</dbReference>
<dbReference type="STRING" id="296587.C1ECW3"/>
<protein>
    <recommendedName>
        <fullName evidence="3">Fe2OG dioxygenase domain-containing protein</fullName>
    </recommendedName>
</protein>
<dbReference type="eggNOG" id="ENOG502S5VN">
    <property type="taxonomic scope" value="Eukaryota"/>
</dbReference>
<evidence type="ECO:0000256" key="2">
    <source>
        <dbReference type="SAM" id="MobiDB-lite"/>
    </source>
</evidence>
<dbReference type="InParanoid" id="C1ECW3"/>
<reference evidence="4 5" key="1">
    <citation type="journal article" date="2009" name="Science">
        <title>Green evolution and dynamic adaptations revealed by genomes of the marine picoeukaryotes Micromonas.</title>
        <authorList>
            <person name="Worden A.Z."/>
            <person name="Lee J.H."/>
            <person name="Mock T."/>
            <person name="Rouze P."/>
            <person name="Simmons M.P."/>
            <person name="Aerts A.L."/>
            <person name="Allen A.E."/>
            <person name="Cuvelier M.L."/>
            <person name="Derelle E."/>
            <person name="Everett M.V."/>
            <person name="Foulon E."/>
            <person name="Grimwood J."/>
            <person name="Gundlach H."/>
            <person name="Henrissat B."/>
            <person name="Napoli C."/>
            <person name="McDonald S.M."/>
            <person name="Parker M.S."/>
            <person name="Rombauts S."/>
            <person name="Salamov A."/>
            <person name="Von Dassow P."/>
            <person name="Badger J.H."/>
            <person name="Coutinho P.M."/>
            <person name="Demir E."/>
            <person name="Dubchak I."/>
            <person name="Gentemann C."/>
            <person name="Eikrem W."/>
            <person name="Gready J.E."/>
            <person name="John U."/>
            <person name="Lanier W."/>
            <person name="Lindquist E.A."/>
            <person name="Lucas S."/>
            <person name="Mayer K.F."/>
            <person name="Moreau H."/>
            <person name="Not F."/>
            <person name="Otillar R."/>
            <person name="Panaud O."/>
            <person name="Pangilinan J."/>
            <person name="Paulsen I."/>
            <person name="Piegu B."/>
            <person name="Poliakov A."/>
            <person name="Robbens S."/>
            <person name="Schmutz J."/>
            <person name="Toulza E."/>
            <person name="Wyss T."/>
            <person name="Zelensky A."/>
            <person name="Zhou K."/>
            <person name="Armbrust E.V."/>
            <person name="Bhattacharya D."/>
            <person name="Goodenough U.W."/>
            <person name="Van de Peer Y."/>
            <person name="Grigoriev I.V."/>
        </authorList>
    </citation>
    <scope>NUCLEOTIDE SEQUENCE [LARGE SCALE GENOMIC DNA]</scope>
    <source>
        <strain evidence="5">RCC299 / NOUM17</strain>
    </source>
</reference>
<feature type="domain" description="Fe2OG dioxygenase" evidence="3">
    <location>
        <begin position="403"/>
        <end position="506"/>
    </location>
</feature>
<feature type="compositionally biased region" description="Gly residues" evidence="2">
    <location>
        <begin position="565"/>
        <end position="577"/>
    </location>
</feature>
<feature type="compositionally biased region" description="Pro residues" evidence="2">
    <location>
        <begin position="55"/>
        <end position="64"/>
    </location>
</feature>
<proteinExistence type="inferred from homology"/>
<feature type="region of interest" description="Disordered" evidence="2">
    <location>
        <begin position="20"/>
        <end position="71"/>
    </location>
</feature>
<feature type="compositionally biased region" description="Acidic residues" evidence="2">
    <location>
        <begin position="169"/>
        <end position="178"/>
    </location>
</feature>
<dbReference type="PANTHER" id="PTHR31212:SF4">
    <property type="entry name" value="ALPHA-KETOGLUTARATE-DEPENDENT DIOXYGENASE ALKB HOMOLOG 3"/>
    <property type="match status" value="1"/>
</dbReference>
<evidence type="ECO:0000259" key="3">
    <source>
        <dbReference type="PROSITE" id="PS51471"/>
    </source>
</evidence>
<dbReference type="PANTHER" id="PTHR31212">
    <property type="entry name" value="ALPHA-KETOGLUTARATE-DEPENDENT DIOXYGENASE ALKB HOMOLOG 3"/>
    <property type="match status" value="1"/>
</dbReference>
<dbReference type="EMBL" id="CP001329">
    <property type="protein sequence ID" value="ACO65650.1"/>
    <property type="molecule type" value="Genomic_DNA"/>
</dbReference>
<dbReference type="InterPro" id="IPR032854">
    <property type="entry name" value="ALKBH3"/>
</dbReference>
<dbReference type="Gene3D" id="2.60.120.590">
    <property type="entry name" value="Alpha-ketoglutarate-dependent dioxygenase AlkB-like"/>
    <property type="match status" value="1"/>
</dbReference>
<dbReference type="Proteomes" id="UP000002009">
    <property type="component" value="Chromosome 9"/>
</dbReference>
<dbReference type="GO" id="GO:0006307">
    <property type="term" value="P:DNA alkylation repair"/>
    <property type="evidence" value="ECO:0007669"/>
    <property type="project" value="InterPro"/>
</dbReference>
<feature type="region of interest" description="Disordered" evidence="2">
    <location>
        <begin position="156"/>
        <end position="198"/>
    </location>
</feature>
<keyword evidence="5" id="KW-1185">Reference proteome</keyword>
<dbReference type="PROSITE" id="PS51471">
    <property type="entry name" value="FE2OG_OXY"/>
    <property type="match status" value="1"/>
</dbReference>
<gene>
    <name evidence="4" type="ORF">MICPUN_61562</name>
</gene>
<sequence length="577" mass="60891">MSAVAVAPIVAPRTAYRAVSSRPARGARWGRVGPPARRAFSSPVDAPGGGASTSPAPPAVPPPRGEGSAAAALQAADSWRDVLAASTLVVLPDEESVAWQRQRIHRKRRAGGAARALGRIARWLAARDKLGAGGEREQCVNDARFARLVAAAAAPTTEGGAGGGGARVDDDDEEEEEESVRRHHPSPPSSSLTAEERAGDVADALEALRALGSLAPLPWVDERHPGDPVAMRPHVSRLIQIVASANHIAPHDATPAAWACDRLGLFGSTSETNETNGWDAATRRAGDVIKRPAEGLPFKILPDLATSSGTPRGEFGDSGISDLDFLDLDFSLTVEALAAEVPFRAEKLVTRDGKRVDERRETCWMAEDGIGGLAYSGKVMSPAPFTPTVRKLRDAIEASTGERFDCALLNLYPGGDVACKYHRDPDLGLLWARDSIIVSVGETRRFAFRELGKKEDEAHWFRLRSGDCVWMFANCNDDWEHCVMRAEGAAGENDGPRASVVFKRALTGRGGRRGHGMVGEGRRAGRKKNSGPARGSASGPDPIGVKSGGTGRGGRGGAARRRGRGGAGRGGGGRRGG</sequence>
<evidence type="ECO:0000313" key="5">
    <source>
        <dbReference type="Proteomes" id="UP000002009"/>
    </source>
</evidence>
<organism evidence="4 5">
    <name type="scientific">Micromonas commoda (strain RCC299 / NOUM17 / CCMP2709)</name>
    <name type="common">Picoplanktonic green alga</name>
    <dbReference type="NCBI Taxonomy" id="296587"/>
    <lineage>
        <taxon>Eukaryota</taxon>
        <taxon>Viridiplantae</taxon>
        <taxon>Chlorophyta</taxon>
        <taxon>Mamiellophyceae</taxon>
        <taxon>Mamiellales</taxon>
        <taxon>Mamiellaceae</taxon>
        <taxon>Micromonas</taxon>
    </lineage>
</organism>
<evidence type="ECO:0000313" key="4">
    <source>
        <dbReference type="EMBL" id="ACO65650.1"/>
    </source>
</evidence>
<comment type="similarity">
    <text evidence="1">Belongs to the alkB family.</text>
</comment>
<dbReference type="InterPro" id="IPR037151">
    <property type="entry name" value="AlkB-like_sf"/>
</dbReference>